<reference evidence="9 10" key="1">
    <citation type="submission" date="2018-07" db="EMBL/GenBank/DDBJ databases">
        <title>A high quality draft genome assembly of the barn swallow (H. rustica rustica).</title>
        <authorList>
            <person name="Formenti G."/>
            <person name="Chiara M."/>
            <person name="Poveda L."/>
            <person name="Francoijs K.-J."/>
            <person name="Bonisoli-Alquati A."/>
            <person name="Canova L."/>
            <person name="Gianfranceschi L."/>
            <person name="Horner D.S."/>
            <person name="Saino N."/>
        </authorList>
    </citation>
    <scope>NUCLEOTIDE SEQUENCE [LARGE SCALE GENOMIC DNA]</scope>
    <source>
        <strain evidence="9">Chelidonia</strain>
        <tissue evidence="9">Blood</tissue>
    </source>
</reference>
<evidence type="ECO:0000313" key="9">
    <source>
        <dbReference type="EMBL" id="RMB92363.1"/>
    </source>
</evidence>
<evidence type="ECO:0000256" key="6">
    <source>
        <dbReference type="SAM" id="MobiDB-lite"/>
    </source>
</evidence>
<dbReference type="PROSITE" id="PS50011">
    <property type="entry name" value="PROTEIN_KINASE_DOM"/>
    <property type="match status" value="1"/>
</dbReference>
<keyword evidence="7" id="KW-0732">Signal</keyword>
<evidence type="ECO:0000256" key="5">
    <source>
        <dbReference type="SAM" id="Coils"/>
    </source>
</evidence>
<evidence type="ECO:0000259" key="8">
    <source>
        <dbReference type="PROSITE" id="PS50011"/>
    </source>
</evidence>
<dbReference type="SUPFAM" id="SSF56112">
    <property type="entry name" value="Protein kinase-like (PK-like)"/>
    <property type="match status" value="1"/>
</dbReference>
<evidence type="ECO:0000256" key="3">
    <source>
        <dbReference type="ARBA" id="ARBA00022741"/>
    </source>
</evidence>
<dbReference type="InterPro" id="IPR011009">
    <property type="entry name" value="Kinase-like_dom_sf"/>
</dbReference>
<dbReference type="InterPro" id="IPR000477">
    <property type="entry name" value="RT_dom"/>
</dbReference>
<feature type="chain" id="PRO_5018019024" description="non-specific serine/threonine protein kinase" evidence="7">
    <location>
        <begin position="16"/>
        <end position="838"/>
    </location>
</feature>
<dbReference type="InterPro" id="IPR051931">
    <property type="entry name" value="PAK3-like"/>
</dbReference>
<accession>A0A3M0J032</accession>
<feature type="signal peptide" evidence="7">
    <location>
        <begin position="1"/>
        <end position="15"/>
    </location>
</feature>
<dbReference type="Pfam" id="PF00069">
    <property type="entry name" value="Pkinase"/>
    <property type="match status" value="1"/>
</dbReference>
<dbReference type="InterPro" id="IPR000719">
    <property type="entry name" value="Prot_kinase_dom"/>
</dbReference>
<comment type="similarity">
    <text evidence="1">Belongs to the protein kinase superfamily. STE Ser/Thr protein kinase family. STE20 subfamily.</text>
</comment>
<dbReference type="SMART" id="SM00220">
    <property type="entry name" value="S_TKc"/>
    <property type="match status" value="1"/>
</dbReference>
<dbReference type="GO" id="GO:0004674">
    <property type="term" value="F:protein serine/threonine kinase activity"/>
    <property type="evidence" value="ECO:0007669"/>
    <property type="project" value="UniProtKB-EC"/>
</dbReference>
<dbReference type="AlphaFoldDB" id="A0A3M0J032"/>
<dbReference type="EC" id="2.7.11.1" evidence="2"/>
<feature type="domain" description="Protein kinase" evidence="8">
    <location>
        <begin position="532"/>
        <end position="838"/>
    </location>
</feature>
<dbReference type="GO" id="GO:0005524">
    <property type="term" value="F:ATP binding"/>
    <property type="evidence" value="ECO:0007669"/>
    <property type="project" value="UniProtKB-KW"/>
</dbReference>
<dbReference type="Proteomes" id="UP000269221">
    <property type="component" value="Unassembled WGS sequence"/>
</dbReference>
<feature type="region of interest" description="Disordered" evidence="6">
    <location>
        <begin position="198"/>
        <end position="229"/>
    </location>
</feature>
<dbReference type="OrthoDB" id="2914378at2759"/>
<evidence type="ECO:0000256" key="7">
    <source>
        <dbReference type="SAM" id="SignalP"/>
    </source>
</evidence>
<sequence>MTSLLLLATPFLMQARMPLALLATWAHCRLMFCHWHQHPQVPFLLGTVQPHLPQPITLQGVTVAKVQHSALGLAELQLVRLCPSIQPVQISLQSHPTFQEINTRSQLSVIRKFTNQRFDTLIHVISKSSEAVSVSALASSASEEEAKEEEIDLMDYMDPAVVTAELEQSMRVLLELEHEQTVLSEMPCQTQGELFPAQHQEKQLGQQVEEPQENGQNMKAEPQAELPEAQSDIKAVKTRNKEDMRSIQEEMTLHEQRGNQQKQNIKEQLQAELQETEARINAREKRLEEEMKIIREILNPLSQALQKQVEVLTCHLAACKGFEQMTGSKEPQDRREAQELSHLEVLQVEQDLKMYKGSFTKAAAAAAASSTGAFAPQPEKRSPGSRFISSTDTAAAQQQEIKDDSLELLTHSRISWQPRGSDGSSLCWVGNWLDGRAQRVAVNGAASSWQPVTSGVPQGSVLGTVLFNNFTDDMDEGIESLISKFADDTKLGACVDLLEGRMALQRDLHRLDGWAESNQLKFSKSKCRVLHFGRSNPLKCYGLGKVWLDSAQEERDLGVLVPVAEHEPTVCPGGQEGQWHPGLHQECAGWGYGFRVLNSPFWLPANTSECYWWFLRHLQRCTWELQVAMRKINLRGLRKKELNCNELMVMRMSRNPNLVHCVDSYLVDKQFWLVMEYMDGGTLSDVISKTYLSEDEMAAISRECLQGLDFLHSNHVIHRDVKSRNILLRTDGSVKLADFGLFVQLTPELSRQSSVSGTSGWMAPEVVKGQPSGPKADIWSFGIVGIEMVEGEVPYWIENSRLGKVQIRTDPTVFLTCSVLLDKIPLPSAGATSTKGPF</sequence>
<evidence type="ECO:0000256" key="4">
    <source>
        <dbReference type="ARBA" id="ARBA00022840"/>
    </source>
</evidence>
<feature type="region of interest" description="Disordered" evidence="6">
    <location>
        <begin position="370"/>
        <end position="394"/>
    </location>
</feature>
<gene>
    <name evidence="9" type="ORF">DUI87_31238</name>
</gene>
<dbReference type="PANTHER" id="PTHR45832">
    <property type="entry name" value="SERINE/THREONINE-PROTEIN KINASE SAMKA-RELATED-RELATED"/>
    <property type="match status" value="1"/>
</dbReference>
<keyword evidence="4" id="KW-0067">ATP-binding</keyword>
<keyword evidence="5" id="KW-0175">Coiled coil</keyword>
<organism evidence="9 10">
    <name type="scientific">Hirundo rustica rustica</name>
    <dbReference type="NCBI Taxonomy" id="333673"/>
    <lineage>
        <taxon>Eukaryota</taxon>
        <taxon>Metazoa</taxon>
        <taxon>Chordata</taxon>
        <taxon>Craniata</taxon>
        <taxon>Vertebrata</taxon>
        <taxon>Euteleostomi</taxon>
        <taxon>Archelosauria</taxon>
        <taxon>Archosauria</taxon>
        <taxon>Dinosauria</taxon>
        <taxon>Saurischia</taxon>
        <taxon>Theropoda</taxon>
        <taxon>Coelurosauria</taxon>
        <taxon>Aves</taxon>
        <taxon>Neognathae</taxon>
        <taxon>Neoaves</taxon>
        <taxon>Telluraves</taxon>
        <taxon>Australaves</taxon>
        <taxon>Passeriformes</taxon>
        <taxon>Sylvioidea</taxon>
        <taxon>Hirundinidae</taxon>
        <taxon>Hirundo</taxon>
    </lineage>
</organism>
<dbReference type="Gene3D" id="3.30.200.20">
    <property type="entry name" value="Phosphorylase Kinase, domain 1"/>
    <property type="match status" value="1"/>
</dbReference>
<dbReference type="InterPro" id="IPR008271">
    <property type="entry name" value="Ser/Thr_kinase_AS"/>
</dbReference>
<comment type="caution">
    <text evidence="9">The sequence shown here is derived from an EMBL/GenBank/DDBJ whole genome shotgun (WGS) entry which is preliminary data.</text>
</comment>
<evidence type="ECO:0000256" key="1">
    <source>
        <dbReference type="ARBA" id="ARBA00008874"/>
    </source>
</evidence>
<dbReference type="Pfam" id="PF00078">
    <property type="entry name" value="RVT_1"/>
    <property type="match status" value="1"/>
</dbReference>
<name>A0A3M0J032_HIRRU</name>
<feature type="coiled-coil region" evidence="5">
    <location>
        <begin position="259"/>
        <end position="293"/>
    </location>
</feature>
<keyword evidence="10" id="KW-1185">Reference proteome</keyword>
<dbReference type="EMBL" id="QRBI01000229">
    <property type="protein sequence ID" value="RMB92363.1"/>
    <property type="molecule type" value="Genomic_DNA"/>
</dbReference>
<dbReference type="Gene3D" id="1.10.510.10">
    <property type="entry name" value="Transferase(Phosphotransferase) domain 1"/>
    <property type="match status" value="1"/>
</dbReference>
<protein>
    <recommendedName>
        <fullName evidence="2">non-specific serine/threonine protein kinase</fullName>
        <ecNumber evidence="2">2.7.11.1</ecNumber>
    </recommendedName>
</protein>
<evidence type="ECO:0000256" key="2">
    <source>
        <dbReference type="ARBA" id="ARBA00012513"/>
    </source>
</evidence>
<dbReference type="PROSITE" id="PS00108">
    <property type="entry name" value="PROTEIN_KINASE_ST"/>
    <property type="match status" value="1"/>
</dbReference>
<proteinExistence type="inferred from homology"/>
<dbReference type="STRING" id="333673.A0A3M0J032"/>
<keyword evidence="3" id="KW-0547">Nucleotide-binding</keyword>
<evidence type="ECO:0000313" key="10">
    <source>
        <dbReference type="Proteomes" id="UP000269221"/>
    </source>
</evidence>
<dbReference type="PANTHER" id="PTHR45832:SF22">
    <property type="entry name" value="SERINE_THREONINE-PROTEIN KINASE SAMKA-RELATED"/>
    <property type="match status" value="1"/>
</dbReference>